<proteinExistence type="inferred from homology"/>
<dbReference type="GeneID" id="54346349"/>
<evidence type="ECO:0000256" key="8">
    <source>
        <dbReference type="ARBA" id="ARBA00061383"/>
    </source>
</evidence>
<comment type="similarity">
    <text evidence="8">Belongs to the CUE1 family.</text>
</comment>
<protein>
    <recommendedName>
        <fullName evidence="9">Coupling of ubiquitin conjugation to ER degradation protein 1</fullName>
    </recommendedName>
</protein>
<keyword evidence="6" id="KW-0472">Membrane</keyword>
<evidence type="ECO:0000256" key="6">
    <source>
        <dbReference type="ARBA" id="ARBA00023136"/>
    </source>
</evidence>
<dbReference type="Gene3D" id="1.10.8.10">
    <property type="entry name" value="DNA helicase RuvA subunit, C-terminal domain"/>
    <property type="match status" value="1"/>
</dbReference>
<feature type="region of interest" description="Disordered" evidence="10">
    <location>
        <begin position="129"/>
        <end position="162"/>
    </location>
</feature>
<organism evidence="12 13">
    <name type="scientific">Didymella exigua CBS 183.55</name>
    <dbReference type="NCBI Taxonomy" id="1150837"/>
    <lineage>
        <taxon>Eukaryota</taxon>
        <taxon>Fungi</taxon>
        <taxon>Dikarya</taxon>
        <taxon>Ascomycota</taxon>
        <taxon>Pezizomycotina</taxon>
        <taxon>Dothideomycetes</taxon>
        <taxon>Pleosporomycetidae</taxon>
        <taxon>Pleosporales</taxon>
        <taxon>Pleosporineae</taxon>
        <taxon>Didymellaceae</taxon>
        <taxon>Didymella</taxon>
    </lineage>
</organism>
<keyword evidence="13" id="KW-1185">Reference proteome</keyword>
<evidence type="ECO:0000256" key="5">
    <source>
        <dbReference type="ARBA" id="ARBA00022989"/>
    </source>
</evidence>
<dbReference type="OrthoDB" id="3824970at2759"/>
<dbReference type="AlphaFoldDB" id="A0A6A5RDD2"/>
<evidence type="ECO:0000256" key="3">
    <source>
        <dbReference type="ARBA" id="ARBA00022786"/>
    </source>
</evidence>
<keyword evidence="4" id="KW-0256">Endoplasmic reticulum</keyword>
<accession>A0A6A5RDD2</accession>
<evidence type="ECO:0000256" key="7">
    <source>
        <dbReference type="ARBA" id="ARBA00037847"/>
    </source>
</evidence>
<name>A0A6A5RDD2_9PLEO</name>
<feature type="domain" description="CUE" evidence="11">
    <location>
        <begin position="44"/>
        <end position="87"/>
    </location>
</feature>
<evidence type="ECO:0000313" key="13">
    <source>
        <dbReference type="Proteomes" id="UP000800082"/>
    </source>
</evidence>
<keyword evidence="2" id="KW-0812">Transmembrane</keyword>
<feature type="compositionally biased region" description="Basic and acidic residues" evidence="10">
    <location>
        <begin position="138"/>
        <end position="162"/>
    </location>
</feature>
<gene>
    <name evidence="12" type="ORF">M421DRAFT_262926</name>
</gene>
<dbReference type="InterPro" id="IPR003892">
    <property type="entry name" value="CUE"/>
</dbReference>
<dbReference type="FunFam" id="1.10.8.10:FF:000050">
    <property type="entry name" value="Related to AMFR protein"/>
    <property type="match status" value="1"/>
</dbReference>
<dbReference type="EMBL" id="ML978986">
    <property type="protein sequence ID" value="KAF1925238.1"/>
    <property type="molecule type" value="Genomic_DNA"/>
</dbReference>
<dbReference type="PROSITE" id="PS51140">
    <property type="entry name" value="CUE"/>
    <property type="match status" value="1"/>
</dbReference>
<dbReference type="GO" id="GO:0005789">
    <property type="term" value="C:endoplasmic reticulum membrane"/>
    <property type="evidence" value="ECO:0007669"/>
    <property type="project" value="UniProtKB-SubCell"/>
</dbReference>
<evidence type="ECO:0000313" key="12">
    <source>
        <dbReference type="EMBL" id="KAF1925238.1"/>
    </source>
</evidence>
<dbReference type="RefSeq" id="XP_033445490.1">
    <property type="nucleotide sequence ID" value="XM_033588702.1"/>
</dbReference>
<dbReference type="CDD" id="cd14424">
    <property type="entry name" value="CUE_Cue1p_like"/>
    <property type="match status" value="1"/>
</dbReference>
<evidence type="ECO:0000256" key="10">
    <source>
        <dbReference type="SAM" id="MobiDB-lite"/>
    </source>
</evidence>
<evidence type="ECO:0000256" key="2">
    <source>
        <dbReference type="ARBA" id="ARBA00022692"/>
    </source>
</evidence>
<dbReference type="Pfam" id="PF02845">
    <property type="entry name" value="CUE"/>
    <property type="match status" value="1"/>
</dbReference>
<evidence type="ECO:0000256" key="9">
    <source>
        <dbReference type="ARBA" id="ARBA00072899"/>
    </source>
</evidence>
<comment type="subcellular location">
    <subcellularLocation>
        <location evidence="7">Endomembrane system</location>
        <topology evidence="7">Single-pass membrane protein</topology>
    </subcellularLocation>
    <subcellularLocation>
        <location evidence="1">Endoplasmic reticulum membrane</location>
    </subcellularLocation>
</comment>
<evidence type="ECO:0000256" key="4">
    <source>
        <dbReference type="ARBA" id="ARBA00022824"/>
    </source>
</evidence>
<dbReference type="GO" id="GO:0043130">
    <property type="term" value="F:ubiquitin binding"/>
    <property type="evidence" value="ECO:0007669"/>
    <property type="project" value="InterPro"/>
</dbReference>
<keyword evidence="3" id="KW-0833">Ubl conjugation pathway</keyword>
<reference evidence="12" key="1">
    <citation type="journal article" date="2020" name="Stud. Mycol.">
        <title>101 Dothideomycetes genomes: a test case for predicting lifestyles and emergence of pathogens.</title>
        <authorList>
            <person name="Haridas S."/>
            <person name="Albert R."/>
            <person name="Binder M."/>
            <person name="Bloem J."/>
            <person name="Labutti K."/>
            <person name="Salamov A."/>
            <person name="Andreopoulos B."/>
            <person name="Baker S."/>
            <person name="Barry K."/>
            <person name="Bills G."/>
            <person name="Bluhm B."/>
            <person name="Cannon C."/>
            <person name="Castanera R."/>
            <person name="Culley D."/>
            <person name="Daum C."/>
            <person name="Ezra D."/>
            <person name="Gonzalez J."/>
            <person name="Henrissat B."/>
            <person name="Kuo A."/>
            <person name="Liang C."/>
            <person name="Lipzen A."/>
            <person name="Lutzoni F."/>
            <person name="Magnuson J."/>
            <person name="Mondo S."/>
            <person name="Nolan M."/>
            <person name="Ohm R."/>
            <person name="Pangilinan J."/>
            <person name="Park H.-J."/>
            <person name="Ramirez L."/>
            <person name="Alfaro M."/>
            <person name="Sun H."/>
            <person name="Tritt A."/>
            <person name="Yoshinaga Y."/>
            <person name="Zwiers L.-H."/>
            <person name="Turgeon B."/>
            <person name="Goodwin S."/>
            <person name="Spatafora J."/>
            <person name="Crous P."/>
            <person name="Grigoriev I."/>
        </authorList>
    </citation>
    <scope>NUCLEOTIDE SEQUENCE</scope>
    <source>
        <strain evidence="12">CBS 183.55</strain>
    </source>
</reference>
<keyword evidence="5" id="KW-1133">Transmembrane helix</keyword>
<sequence>MAEQSINIPQVVVFAVVAFLVYRWYSSKPSASGTRPTAIRSTRIDPAQIDTVAQMFPQLNRRDIAWDLQSNGGNAAATTERVLSGRSLDSAPASFQLSAAPAPAVPTRPVVASAKPSHPDLITRYNLSSKLSQPLEPTEEKPKTKVWSADRSERQSNLQRKREEMILAARRKMEEKESAHASGATA</sequence>
<evidence type="ECO:0000256" key="1">
    <source>
        <dbReference type="ARBA" id="ARBA00004586"/>
    </source>
</evidence>
<dbReference type="Proteomes" id="UP000800082">
    <property type="component" value="Unassembled WGS sequence"/>
</dbReference>
<evidence type="ECO:0000259" key="11">
    <source>
        <dbReference type="PROSITE" id="PS51140"/>
    </source>
</evidence>